<evidence type="ECO:0000313" key="9">
    <source>
        <dbReference type="EMBL" id="TYA71752.1"/>
    </source>
</evidence>
<accession>A0A5D0HQU1</accession>
<proteinExistence type="inferred from homology"/>
<sequence length="545" mass="61557">MRLAVHIITLVISVSVFAQTVPNKFKNPIVSGFHSDPSICRVGDTYYMTHPTLEWYPALPIMRSKDLVNWEKIGHAIDRVAQVNFQDGLDNSLGMFAPSIRYHEGIFYVICTCVNCGGNFYVTAKDPSGPWSDPIWIKGPWSIDPTLFWDDDGSAYFLAAGIVNGNRGKWPGINGIFMQEINLKTGDLLGNPKQLTHGHASNARWTEGPRLFKINGEYLLMVAEGGTNENHAITVFNSKNLWGPYIPNHANPVMSHRHLGYTYPIIKTGHGDLVQTQNGSWWGVLHAKRPIKGQSVLCRETFLAKVEMSNQESGVTPIYNPGIGLLQLEQERPNLPWTPVPQLSERDNFSDDKLNLEWICLRSPKENWFKLEKNQLKLKLRAKVLDSLVNPSFWAQRIRSHHFEISTKLSFKTNLPNEKAGLVVYRKSSTHYQLLKGKSTIDLIKTVALEETGTASTKILVTSIPYEKDDVVLKVKGNDLDLQFYYGENENSLNTIGEIQDFSIVSDEIAGRFNGTVAGVYATSKHLKSNNWAYFDWFENKNLKE</sequence>
<evidence type="ECO:0000256" key="5">
    <source>
        <dbReference type="PIRSR" id="PIRSR606710-2"/>
    </source>
</evidence>
<dbReference type="InterPro" id="IPR023296">
    <property type="entry name" value="Glyco_hydro_beta-prop_sf"/>
</dbReference>
<keyword evidence="3 6" id="KW-0326">Glycosidase</keyword>
<dbReference type="RefSeq" id="WP_148544738.1">
    <property type="nucleotide sequence ID" value="NZ_VSDQ01000718.1"/>
</dbReference>
<dbReference type="InterPro" id="IPR006710">
    <property type="entry name" value="Glyco_hydro_43"/>
</dbReference>
<protein>
    <submittedName>
        <fullName evidence="9">Glycoside hydrolase family 43 protein</fullName>
    </submittedName>
</protein>
<keyword evidence="2 6" id="KW-0378">Hydrolase</keyword>
<evidence type="ECO:0000256" key="1">
    <source>
        <dbReference type="ARBA" id="ARBA00009865"/>
    </source>
</evidence>
<gene>
    <name evidence="9" type="ORF">FUA24_19555</name>
</gene>
<feature type="chain" id="PRO_5022963283" evidence="7">
    <location>
        <begin position="19"/>
        <end position="545"/>
    </location>
</feature>
<dbReference type="SUPFAM" id="SSF75005">
    <property type="entry name" value="Arabinanase/levansucrase/invertase"/>
    <property type="match status" value="1"/>
</dbReference>
<feature type="domain" description="Beta-xylosidase C-terminal Concanavalin A-like" evidence="8">
    <location>
        <begin position="346"/>
        <end position="539"/>
    </location>
</feature>
<comment type="similarity">
    <text evidence="1 6">Belongs to the glycosyl hydrolase 43 family.</text>
</comment>
<dbReference type="InterPro" id="IPR051795">
    <property type="entry name" value="Glycosyl_Hydrlase_43"/>
</dbReference>
<dbReference type="InterPro" id="IPR041542">
    <property type="entry name" value="GH43_C2"/>
</dbReference>
<feature type="active site" description="Proton acceptor" evidence="4">
    <location>
        <position position="36"/>
    </location>
</feature>
<dbReference type="OrthoDB" id="9801455at2"/>
<dbReference type="Gene3D" id="2.115.10.20">
    <property type="entry name" value="Glycosyl hydrolase domain, family 43"/>
    <property type="match status" value="1"/>
</dbReference>
<dbReference type="Proteomes" id="UP000323930">
    <property type="component" value="Unassembled WGS sequence"/>
</dbReference>
<feature type="signal peptide" evidence="7">
    <location>
        <begin position="1"/>
        <end position="18"/>
    </location>
</feature>
<evidence type="ECO:0000256" key="6">
    <source>
        <dbReference type="RuleBase" id="RU361187"/>
    </source>
</evidence>
<dbReference type="GO" id="GO:0005975">
    <property type="term" value="P:carbohydrate metabolic process"/>
    <property type="evidence" value="ECO:0007669"/>
    <property type="project" value="InterPro"/>
</dbReference>
<dbReference type="Gene3D" id="2.60.120.200">
    <property type="match status" value="1"/>
</dbReference>
<evidence type="ECO:0000256" key="7">
    <source>
        <dbReference type="SAM" id="SignalP"/>
    </source>
</evidence>
<comment type="caution">
    <text evidence="9">The sequence shown here is derived from an EMBL/GenBank/DDBJ whole genome shotgun (WGS) entry which is preliminary data.</text>
</comment>
<dbReference type="AlphaFoldDB" id="A0A5D0HQU1"/>
<dbReference type="Pfam" id="PF17851">
    <property type="entry name" value="GH43_C2"/>
    <property type="match status" value="1"/>
</dbReference>
<feature type="active site" description="Proton donor" evidence="4">
    <location>
        <position position="207"/>
    </location>
</feature>
<dbReference type="GO" id="GO:0004553">
    <property type="term" value="F:hydrolase activity, hydrolyzing O-glycosyl compounds"/>
    <property type="evidence" value="ECO:0007669"/>
    <property type="project" value="InterPro"/>
</dbReference>
<dbReference type="Pfam" id="PF04616">
    <property type="entry name" value="Glyco_hydro_43"/>
    <property type="match status" value="1"/>
</dbReference>
<dbReference type="EMBL" id="VSDQ01000718">
    <property type="protein sequence ID" value="TYA71752.1"/>
    <property type="molecule type" value="Genomic_DNA"/>
</dbReference>
<evidence type="ECO:0000259" key="8">
    <source>
        <dbReference type="Pfam" id="PF17851"/>
    </source>
</evidence>
<feature type="site" description="Important for catalytic activity, responsible for pKa modulation of the active site Glu and correct orientation of both the proton donor and substrate" evidence="5">
    <location>
        <position position="144"/>
    </location>
</feature>
<name>A0A5D0HQU1_9FLAO</name>
<organism evidence="9 10">
    <name type="scientific">Seonamhaeicola marinus</name>
    <dbReference type="NCBI Taxonomy" id="1912246"/>
    <lineage>
        <taxon>Bacteria</taxon>
        <taxon>Pseudomonadati</taxon>
        <taxon>Bacteroidota</taxon>
        <taxon>Flavobacteriia</taxon>
        <taxon>Flavobacteriales</taxon>
        <taxon>Flavobacteriaceae</taxon>
    </lineage>
</organism>
<keyword evidence="10" id="KW-1185">Reference proteome</keyword>
<dbReference type="SUPFAM" id="SSF49899">
    <property type="entry name" value="Concanavalin A-like lectins/glucanases"/>
    <property type="match status" value="1"/>
</dbReference>
<dbReference type="CDD" id="cd18617">
    <property type="entry name" value="GH43_XynB-like"/>
    <property type="match status" value="1"/>
</dbReference>
<dbReference type="PANTHER" id="PTHR42812:SF12">
    <property type="entry name" value="BETA-XYLOSIDASE-RELATED"/>
    <property type="match status" value="1"/>
</dbReference>
<evidence type="ECO:0000256" key="3">
    <source>
        <dbReference type="ARBA" id="ARBA00023295"/>
    </source>
</evidence>
<dbReference type="PANTHER" id="PTHR42812">
    <property type="entry name" value="BETA-XYLOSIDASE"/>
    <property type="match status" value="1"/>
</dbReference>
<dbReference type="InterPro" id="IPR013320">
    <property type="entry name" value="ConA-like_dom_sf"/>
</dbReference>
<keyword evidence="7" id="KW-0732">Signal</keyword>
<evidence type="ECO:0000256" key="4">
    <source>
        <dbReference type="PIRSR" id="PIRSR606710-1"/>
    </source>
</evidence>
<evidence type="ECO:0000256" key="2">
    <source>
        <dbReference type="ARBA" id="ARBA00022801"/>
    </source>
</evidence>
<reference evidence="9 10" key="1">
    <citation type="submission" date="2019-08" db="EMBL/GenBank/DDBJ databases">
        <title>Seonamhaeicola sediminis sp. nov., isolated from marine sediment.</title>
        <authorList>
            <person name="Cao W.R."/>
        </authorList>
    </citation>
    <scope>NUCLEOTIDE SEQUENCE [LARGE SCALE GENOMIC DNA]</scope>
    <source>
        <strain evidence="9 10">B011</strain>
    </source>
</reference>
<evidence type="ECO:0000313" key="10">
    <source>
        <dbReference type="Proteomes" id="UP000323930"/>
    </source>
</evidence>